<feature type="domain" description="Acyl-ACP thioesterase-like C-terminal" evidence="9">
    <location>
        <begin position="150"/>
        <end position="249"/>
    </location>
</feature>
<name>A0ABV0F040_9ENTE</name>
<comment type="caution">
    <text evidence="10">The sequence shown here is derived from an EMBL/GenBank/DDBJ whole genome shotgun (WGS) entry which is preliminary data.</text>
</comment>
<evidence type="ECO:0000313" key="11">
    <source>
        <dbReference type="Proteomes" id="UP001429357"/>
    </source>
</evidence>
<accession>A0ABV0F040</accession>
<dbReference type="Pfam" id="PF01643">
    <property type="entry name" value="Acyl-ACP_TE"/>
    <property type="match status" value="1"/>
</dbReference>
<comment type="similarity">
    <text evidence="1">Belongs to the acyl-ACP thioesterase family.</text>
</comment>
<dbReference type="GO" id="GO:0016787">
    <property type="term" value="F:hydrolase activity"/>
    <property type="evidence" value="ECO:0007669"/>
    <property type="project" value="UniProtKB-KW"/>
</dbReference>
<keyword evidence="11" id="KW-1185">Reference proteome</keyword>
<keyword evidence="5" id="KW-0809">Transit peptide</keyword>
<evidence type="ECO:0000313" key="10">
    <source>
        <dbReference type="EMBL" id="MEO1781424.1"/>
    </source>
</evidence>
<protein>
    <submittedName>
        <fullName evidence="10">Medium-chain acyl-[acyl-carrier-protein] hydrolase</fullName>
    </submittedName>
</protein>
<gene>
    <name evidence="10" type="ORF">BAU18_001009</name>
</gene>
<dbReference type="RefSeq" id="WP_161868834.1">
    <property type="nucleotide sequence ID" value="NZ_MAEI02000001.1"/>
</dbReference>
<evidence type="ECO:0000259" key="9">
    <source>
        <dbReference type="Pfam" id="PF20791"/>
    </source>
</evidence>
<keyword evidence="2" id="KW-0444">Lipid biosynthesis</keyword>
<evidence type="ECO:0000256" key="5">
    <source>
        <dbReference type="ARBA" id="ARBA00022946"/>
    </source>
</evidence>
<evidence type="ECO:0000256" key="1">
    <source>
        <dbReference type="ARBA" id="ARBA00006500"/>
    </source>
</evidence>
<dbReference type="Gene3D" id="3.10.129.10">
    <property type="entry name" value="Hotdog Thioesterase"/>
    <property type="match status" value="1"/>
</dbReference>
<dbReference type="InterPro" id="IPR045023">
    <property type="entry name" value="FATA/B"/>
</dbReference>
<dbReference type="CDD" id="cd00586">
    <property type="entry name" value="4HBT"/>
    <property type="match status" value="2"/>
</dbReference>
<evidence type="ECO:0000256" key="2">
    <source>
        <dbReference type="ARBA" id="ARBA00022516"/>
    </source>
</evidence>
<dbReference type="SUPFAM" id="SSF54637">
    <property type="entry name" value="Thioesterase/thiol ester dehydrase-isomerase"/>
    <property type="match status" value="2"/>
</dbReference>
<keyword evidence="4" id="KW-0276">Fatty acid metabolism</keyword>
<dbReference type="Proteomes" id="UP001429357">
    <property type="component" value="Unassembled WGS sequence"/>
</dbReference>
<sequence length="250" mass="28918">MAVKFSTQHEVVYYECDFNGRMTFPAMIAAAIKTSEDQSEALNRGTDFVNKLGLTWILTNYQLQITRMPRVGEKLTISTMAMEYNKYFCYRHFWIADAQGNQLVLIESVFALMNIENRKMASVPEAVIAPYESEKVTRIRRYPKIEKVVAGQSQFYQVRVYDIDSNHHVNNAVYFNWLLDVLGMDFLTSHEPVSALIRYDKEIEYGVQVESRYDQVPITNENGEALITTRHEIRVGAAVCCEANITWRKK</sequence>
<dbReference type="PANTHER" id="PTHR31727">
    <property type="entry name" value="OLEOYL-ACYL CARRIER PROTEIN THIOESTERASE 1, CHLOROPLASTIC"/>
    <property type="match status" value="1"/>
</dbReference>
<evidence type="ECO:0000256" key="3">
    <source>
        <dbReference type="ARBA" id="ARBA00022801"/>
    </source>
</evidence>
<keyword evidence="6" id="KW-0443">Lipid metabolism</keyword>
<dbReference type="InterPro" id="IPR029069">
    <property type="entry name" value="HotDog_dom_sf"/>
</dbReference>
<dbReference type="InterPro" id="IPR002864">
    <property type="entry name" value="Acyl-ACP_thioesterase_NHD"/>
</dbReference>
<organism evidence="10 11">
    <name type="scientific">Enterococcus diestrammenae</name>
    <dbReference type="NCBI Taxonomy" id="1155073"/>
    <lineage>
        <taxon>Bacteria</taxon>
        <taxon>Bacillati</taxon>
        <taxon>Bacillota</taxon>
        <taxon>Bacilli</taxon>
        <taxon>Lactobacillales</taxon>
        <taxon>Enterococcaceae</taxon>
        <taxon>Enterococcus</taxon>
    </lineage>
</organism>
<dbReference type="EMBL" id="MAEI02000001">
    <property type="protein sequence ID" value="MEO1781424.1"/>
    <property type="molecule type" value="Genomic_DNA"/>
</dbReference>
<dbReference type="PANTHER" id="PTHR31727:SF6">
    <property type="entry name" value="OLEOYL-ACYL CARRIER PROTEIN THIOESTERASE 1, CHLOROPLASTIC"/>
    <property type="match status" value="1"/>
</dbReference>
<reference evidence="10" key="2">
    <citation type="submission" date="2024-02" db="EMBL/GenBank/DDBJ databases">
        <title>The Genome Sequence of Enterococcus diestrammenae JM9A.</title>
        <authorList>
            <person name="Earl A."/>
            <person name="Manson A."/>
            <person name="Gilmore M."/>
            <person name="Sanders J."/>
            <person name="Shea T."/>
            <person name="Howe W."/>
            <person name="Livny J."/>
            <person name="Cuomo C."/>
            <person name="Neafsey D."/>
            <person name="Birren B."/>
        </authorList>
    </citation>
    <scope>NUCLEOTIDE SEQUENCE</scope>
    <source>
        <strain evidence="10">JM9A</strain>
    </source>
</reference>
<feature type="domain" description="Acyl-ACP thioesterase N-terminal hotdog" evidence="8">
    <location>
        <begin position="4"/>
        <end position="131"/>
    </location>
</feature>
<evidence type="ECO:0000256" key="7">
    <source>
        <dbReference type="ARBA" id="ARBA00023160"/>
    </source>
</evidence>
<keyword evidence="3 10" id="KW-0378">Hydrolase</keyword>
<keyword evidence="7" id="KW-0275">Fatty acid biosynthesis</keyword>
<evidence type="ECO:0000259" key="8">
    <source>
        <dbReference type="Pfam" id="PF01643"/>
    </source>
</evidence>
<proteinExistence type="inferred from homology"/>
<evidence type="ECO:0000256" key="4">
    <source>
        <dbReference type="ARBA" id="ARBA00022832"/>
    </source>
</evidence>
<reference evidence="10" key="1">
    <citation type="submission" date="2016-06" db="EMBL/GenBank/DDBJ databases">
        <authorList>
            <person name="Van Tyne D."/>
        </authorList>
    </citation>
    <scope>NUCLEOTIDE SEQUENCE</scope>
    <source>
        <strain evidence="10">JM9A</strain>
    </source>
</reference>
<dbReference type="InterPro" id="IPR049427">
    <property type="entry name" value="Acyl-ACP_TE_C"/>
</dbReference>
<dbReference type="Pfam" id="PF20791">
    <property type="entry name" value="Acyl-ACP_TE_C"/>
    <property type="match status" value="1"/>
</dbReference>
<evidence type="ECO:0000256" key="6">
    <source>
        <dbReference type="ARBA" id="ARBA00023098"/>
    </source>
</evidence>